<accession>A0ABD3GIX1</accession>
<organism evidence="2 3">
    <name type="scientific">Riccia sorocarpa</name>
    <dbReference type="NCBI Taxonomy" id="122646"/>
    <lineage>
        <taxon>Eukaryota</taxon>
        <taxon>Viridiplantae</taxon>
        <taxon>Streptophyta</taxon>
        <taxon>Embryophyta</taxon>
        <taxon>Marchantiophyta</taxon>
        <taxon>Marchantiopsida</taxon>
        <taxon>Marchantiidae</taxon>
        <taxon>Marchantiales</taxon>
        <taxon>Ricciaceae</taxon>
        <taxon>Riccia</taxon>
    </lineage>
</organism>
<keyword evidence="3" id="KW-1185">Reference proteome</keyword>
<feature type="region of interest" description="Disordered" evidence="1">
    <location>
        <begin position="160"/>
        <end position="239"/>
    </location>
</feature>
<proteinExistence type="predicted"/>
<sequence length="249" mass="29236">MGDTGHYGSLEQEMDSTLEGKYSEQDEGAALKLKRCYMLERKKWISWLLFDDHERTTSMVTGEPLLVVIDKALQHHKQNPAVILLLLATWRINWSERNDAEFQHKSRYRGINILIREIREEIEAMLHKTHLSDRLQTIWAQAQHTADYWEEQMRRWLAGATKREPRSQHRSPSTQASPDREANNATDPRSPFHASTGWNDNEMIRWDARESSRCNEAPTMALQSRSEENRPPTEWPNGAYWIRRTLPDD</sequence>
<comment type="caution">
    <text evidence="2">The sequence shown here is derived from an EMBL/GenBank/DDBJ whole genome shotgun (WGS) entry which is preliminary data.</text>
</comment>
<protein>
    <submittedName>
        <fullName evidence="2">Uncharacterized protein</fullName>
    </submittedName>
</protein>
<dbReference type="EMBL" id="JBJQOH010000007">
    <property type="protein sequence ID" value="KAL3679155.1"/>
    <property type="molecule type" value="Genomic_DNA"/>
</dbReference>
<feature type="compositionally biased region" description="Basic and acidic residues" evidence="1">
    <location>
        <begin position="202"/>
        <end position="213"/>
    </location>
</feature>
<evidence type="ECO:0000256" key="1">
    <source>
        <dbReference type="SAM" id="MobiDB-lite"/>
    </source>
</evidence>
<evidence type="ECO:0000313" key="3">
    <source>
        <dbReference type="Proteomes" id="UP001633002"/>
    </source>
</evidence>
<reference evidence="2 3" key="1">
    <citation type="submission" date="2024-09" db="EMBL/GenBank/DDBJ databases">
        <title>Chromosome-scale assembly of Riccia sorocarpa.</title>
        <authorList>
            <person name="Paukszto L."/>
        </authorList>
    </citation>
    <scope>NUCLEOTIDE SEQUENCE [LARGE SCALE GENOMIC DNA]</scope>
    <source>
        <strain evidence="2">LP-2024</strain>
        <tissue evidence="2">Aerial parts of the thallus</tissue>
    </source>
</reference>
<gene>
    <name evidence="2" type="ORF">R1sor_022111</name>
</gene>
<dbReference type="Proteomes" id="UP001633002">
    <property type="component" value="Unassembled WGS sequence"/>
</dbReference>
<name>A0ABD3GIX1_9MARC</name>
<feature type="compositionally biased region" description="Polar residues" evidence="1">
    <location>
        <begin position="170"/>
        <end position="187"/>
    </location>
</feature>
<dbReference type="AlphaFoldDB" id="A0ABD3GIX1"/>
<evidence type="ECO:0000313" key="2">
    <source>
        <dbReference type="EMBL" id="KAL3679155.1"/>
    </source>
</evidence>